<dbReference type="Proteomes" id="UP000003653">
    <property type="component" value="Unassembled WGS sequence"/>
</dbReference>
<gene>
    <name evidence="1" type="ORF">HMPREF0591_1697</name>
</gene>
<accession>D5P6A3</accession>
<comment type="caution">
    <text evidence="1">The sequence shown here is derived from an EMBL/GenBank/DDBJ whole genome shotgun (WGS) entry which is preliminary data.</text>
</comment>
<sequence length="39" mass="4091">MAPALAFVVAWLRAIRAGCWLVPAAGQRVAIIAHCGSWG</sequence>
<dbReference type="HOGENOM" id="CLU_3313068_0_0_11"/>
<proteinExistence type="predicted"/>
<dbReference type="EMBL" id="ADNV01000123">
    <property type="protein sequence ID" value="EFG78405.1"/>
    <property type="molecule type" value="Genomic_DNA"/>
</dbReference>
<evidence type="ECO:0000313" key="2">
    <source>
        <dbReference type="Proteomes" id="UP000003653"/>
    </source>
</evidence>
<evidence type="ECO:0000313" key="1">
    <source>
        <dbReference type="EMBL" id="EFG78405.1"/>
    </source>
</evidence>
<organism evidence="1 2">
    <name type="scientific">Mycobacterium parascrofulaceum ATCC BAA-614</name>
    <dbReference type="NCBI Taxonomy" id="525368"/>
    <lineage>
        <taxon>Bacteria</taxon>
        <taxon>Bacillati</taxon>
        <taxon>Actinomycetota</taxon>
        <taxon>Actinomycetes</taxon>
        <taxon>Mycobacteriales</taxon>
        <taxon>Mycobacteriaceae</taxon>
        <taxon>Mycobacterium</taxon>
        <taxon>Mycobacterium simiae complex</taxon>
    </lineage>
</organism>
<reference evidence="1 2" key="1">
    <citation type="submission" date="2010-04" db="EMBL/GenBank/DDBJ databases">
        <authorList>
            <person name="Muzny D."/>
            <person name="Qin X."/>
            <person name="Deng J."/>
            <person name="Jiang H."/>
            <person name="Liu Y."/>
            <person name="Qu J."/>
            <person name="Song X.-Z."/>
            <person name="Zhang L."/>
            <person name="Thornton R."/>
            <person name="Coyle M."/>
            <person name="Francisco L."/>
            <person name="Jackson L."/>
            <person name="Javaid M."/>
            <person name="Korchina V."/>
            <person name="Kovar C."/>
            <person name="Mata R."/>
            <person name="Mathew T."/>
            <person name="Ngo R."/>
            <person name="Nguyen L."/>
            <person name="Nguyen N."/>
            <person name="Okwuonu G."/>
            <person name="Ongeri F."/>
            <person name="Pham C."/>
            <person name="Simmons D."/>
            <person name="Wilczek-Boney K."/>
            <person name="Hale W."/>
            <person name="Jakkamsetti A."/>
            <person name="Pham P."/>
            <person name="Ruth R."/>
            <person name="San Lucas F."/>
            <person name="Warren J."/>
            <person name="Zhang J."/>
            <person name="Zhao Z."/>
            <person name="Zhou C."/>
            <person name="Zhu D."/>
            <person name="Lee S."/>
            <person name="Bess C."/>
            <person name="Blankenburg K."/>
            <person name="Forbes L."/>
            <person name="Fu Q."/>
            <person name="Gubbala S."/>
            <person name="Hirani K."/>
            <person name="Jayaseelan J.C."/>
            <person name="Lara F."/>
            <person name="Munidasa M."/>
            <person name="Palculict T."/>
            <person name="Patil S."/>
            <person name="Pu L.-L."/>
            <person name="Saada N."/>
            <person name="Tang L."/>
            <person name="Weissenberger G."/>
            <person name="Zhu Y."/>
            <person name="Hemphill L."/>
            <person name="Shang Y."/>
            <person name="Youmans B."/>
            <person name="Ayvaz T."/>
            <person name="Ross M."/>
            <person name="Santibanez J."/>
            <person name="Aqrawi P."/>
            <person name="Gross S."/>
            <person name="Joshi V."/>
            <person name="Fowler G."/>
            <person name="Nazareth L."/>
            <person name="Reid J."/>
            <person name="Worley K."/>
            <person name="Petrosino J."/>
            <person name="Highlander S."/>
            <person name="Gibbs R."/>
        </authorList>
    </citation>
    <scope>NUCLEOTIDE SEQUENCE [LARGE SCALE GENOMIC DNA]</scope>
    <source>
        <strain evidence="1 2">ATCC BAA-614</strain>
    </source>
</reference>
<name>D5P6A3_9MYCO</name>
<dbReference type="AlphaFoldDB" id="D5P6A3"/>
<protein>
    <submittedName>
        <fullName evidence="1">Uncharacterized protein</fullName>
    </submittedName>
</protein>
<keyword evidence="2" id="KW-1185">Reference proteome</keyword>